<dbReference type="Proteomes" id="UP000242175">
    <property type="component" value="Chromosome large"/>
</dbReference>
<evidence type="ECO:0000256" key="5">
    <source>
        <dbReference type="ARBA" id="ARBA00023004"/>
    </source>
</evidence>
<keyword evidence="5" id="KW-0408">Iron</keyword>
<dbReference type="PROSITE" id="PS51184">
    <property type="entry name" value="JMJC"/>
    <property type="match status" value="1"/>
</dbReference>
<evidence type="ECO:0000256" key="1">
    <source>
        <dbReference type="ARBA" id="ARBA00001954"/>
    </source>
</evidence>
<dbReference type="RefSeq" id="WP_089072605.1">
    <property type="nucleotide sequence ID" value="NZ_CBCSAM010000001.1"/>
</dbReference>
<evidence type="ECO:0000256" key="2">
    <source>
        <dbReference type="ARBA" id="ARBA00022723"/>
    </source>
</evidence>
<dbReference type="GO" id="GO:0016706">
    <property type="term" value="F:2-oxoglutarate-dependent dioxygenase activity"/>
    <property type="evidence" value="ECO:0007669"/>
    <property type="project" value="TreeGrafter"/>
</dbReference>
<dbReference type="InterPro" id="IPR039994">
    <property type="entry name" value="NO66-like"/>
</dbReference>
<dbReference type="SMART" id="SM00558">
    <property type="entry name" value="JmjC"/>
    <property type="match status" value="1"/>
</dbReference>
<accession>A0A220VBH3</accession>
<sequence length="381" mass="44555">MSSFELNFSKDQFLKSYWQKKPVFYKNAITNFKDPITPNELAGLSMEGFIDSREVSNTENKWKVKQGPLSFNKKNNPTKNWMFLVQATNHWHDGVDSLSRYFDFLPNWLFDDIMVGFSTEDSSVGAHIDNYDVFILQGKGKRRWTVGDKEGNYKLDQSQKNLQLIENFSPMIDVTLEAGDLLYIPIGFPHKAIALEDSMSYSIGYRSPNQQEILSHYTDYLIDKNINKNHYINRNLTARVDPNNVSHEDEKLLYDMTLKCLENQETFRDFLGLYLSTPRHEQDIFTDNYSSIEVKELLINKTTLYLTNGVKFIYFENEKSKQTLYINGQSFEIDSKHFQEIKKISQFKKVNDQIITPEALFSDNIIKFITKILNLGLLFYK</sequence>
<keyword evidence="4" id="KW-0560">Oxidoreductase</keyword>
<dbReference type="GO" id="GO:0046872">
    <property type="term" value="F:metal ion binding"/>
    <property type="evidence" value="ECO:0007669"/>
    <property type="project" value="UniProtKB-KW"/>
</dbReference>
<dbReference type="AlphaFoldDB" id="A0A220VBH3"/>
<dbReference type="PANTHER" id="PTHR13096">
    <property type="entry name" value="MINA53 MYC INDUCED NUCLEAR ANTIGEN"/>
    <property type="match status" value="1"/>
</dbReference>
<dbReference type="Pfam" id="PF20514">
    <property type="entry name" value="WHD_ROXA"/>
    <property type="match status" value="1"/>
</dbReference>
<dbReference type="Pfam" id="PF08007">
    <property type="entry name" value="JmjC_2"/>
    <property type="match status" value="1"/>
</dbReference>
<organism evidence="7 8">
    <name type="scientific">Paraphotobacterium marinum</name>
    <dbReference type="NCBI Taxonomy" id="1755811"/>
    <lineage>
        <taxon>Bacteria</taxon>
        <taxon>Pseudomonadati</taxon>
        <taxon>Pseudomonadota</taxon>
        <taxon>Gammaproteobacteria</taxon>
        <taxon>Vibrionales</taxon>
        <taxon>Vibrionaceae</taxon>
        <taxon>Paraphotobacterium</taxon>
    </lineage>
</organism>
<dbReference type="Gene3D" id="2.60.120.650">
    <property type="entry name" value="Cupin"/>
    <property type="match status" value="1"/>
</dbReference>
<dbReference type="InterPro" id="IPR046799">
    <property type="entry name" value="ROXA-like_wH"/>
</dbReference>
<dbReference type="EMBL" id="CP022355">
    <property type="protein sequence ID" value="ASK77695.1"/>
    <property type="molecule type" value="Genomic_DNA"/>
</dbReference>
<keyword evidence="2" id="KW-0479">Metal-binding</keyword>
<evidence type="ECO:0000259" key="6">
    <source>
        <dbReference type="PROSITE" id="PS51184"/>
    </source>
</evidence>
<evidence type="ECO:0000256" key="3">
    <source>
        <dbReference type="ARBA" id="ARBA00022964"/>
    </source>
</evidence>
<gene>
    <name evidence="7" type="ORF">CF386_00620</name>
</gene>
<dbReference type="InterPro" id="IPR003347">
    <property type="entry name" value="JmjC_dom"/>
</dbReference>
<keyword evidence="7" id="KW-0689">Ribosomal protein</keyword>
<keyword evidence="3" id="KW-0223">Dioxygenase</keyword>
<evidence type="ECO:0000313" key="7">
    <source>
        <dbReference type="EMBL" id="ASK77695.1"/>
    </source>
</evidence>
<dbReference type="GO" id="GO:0005840">
    <property type="term" value="C:ribosome"/>
    <property type="evidence" value="ECO:0007669"/>
    <property type="project" value="UniProtKB-KW"/>
</dbReference>
<dbReference type="OrthoDB" id="9764016at2"/>
<protein>
    <submittedName>
        <fullName evidence="7">50S ribosomal protein L16 arginine hydroxylase</fullName>
    </submittedName>
</protein>
<keyword evidence="8" id="KW-1185">Reference proteome</keyword>
<dbReference type="Gene3D" id="3.40.366.30">
    <property type="entry name" value="50S ribosomal protein L16 arginine hydroxylase, Chain A, Domain 2"/>
    <property type="match status" value="1"/>
</dbReference>
<evidence type="ECO:0000256" key="4">
    <source>
        <dbReference type="ARBA" id="ARBA00023002"/>
    </source>
</evidence>
<comment type="cofactor">
    <cofactor evidence="1">
        <name>Fe(2+)</name>
        <dbReference type="ChEBI" id="CHEBI:29033"/>
    </cofactor>
</comment>
<feature type="domain" description="JmjC" evidence="6">
    <location>
        <begin position="94"/>
        <end position="222"/>
    </location>
</feature>
<keyword evidence="7" id="KW-0687">Ribonucleoprotein</keyword>
<name>A0A220VBH3_9GAMM</name>
<dbReference type="PANTHER" id="PTHR13096:SF8">
    <property type="entry name" value="RIBOSOMAL OXYGENASE 1"/>
    <property type="match status" value="1"/>
</dbReference>
<dbReference type="KEGG" id="pmai:CF386_00620"/>
<evidence type="ECO:0000313" key="8">
    <source>
        <dbReference type="Proteomes" id="UP000242175"/>
    </source>
</evidence>
<reference evidence="7 8" key="1">
    <citation type="journal article" date="2016" name="Int. J. Syst. Evol. Microbiol.">
        <title>Paraphotobacterium marinum gen. nov., sp. nov., a member of the family Vibrionaceae, isolated from surface seawater.</title>
        <authorList>
            <person name="Huang Z."/>
            <person name="Dong C."/>
            <person name="Shao Z."/>
        </authorList>
    </citation>
    <scope>NUCLEOTIDE SEQUENCE [LARGE SCALE GENOMIC DNA]</scope>
    <source>
        <strain evidence="7 8">NSCS20N07D</strain>
    </source>
</reference>
<dbReference type="SUPFAM" id="SSF51197">
    <property type="entry name" value="Clavaminate synthase-like"/>
    <property type="match status" value="1"/>
</dbReference>
<proteinExistence type="predicted"/>